<comment type="cofactor">
    <cofactor evidence="1">
        <name>Mn(2+)</name>
        <dbReference type="ChEBI" id="CHEBI:29035"/>
    </cofactor>
</comment>
<dbReference type="GeneTree" id="ENSGT00940000156633"/>
<keyword evidence="8" id="KW-0809">Transit peptide</keyword>
<dbReference type="InterPro" id="IPR001932">
    <property type="entry name" value="PPM-type_phosphatase-like_dom"/>
</dbReference>
<dbReference type="SMART" id="SM00332">
    <property type="entry name" value="PP2Cc"/>
    <property type="match status" value="1"/>
</dbReference>
<reference evidence="15 16" key="1">
    <citation type="submission" date="2025-04" db="UniProtKB">
        <authorList>
            <consortium name="RefSeq"/>
        </authorList>
    </citation>
    <scope>IDENTIFICATION</scope>
</reference>
<dbReference type="GO" id="GO:0007420">
    <property type="term" value="P:brain development"/>
    <property type="evidence" value="ECO:0007669"/>
    <property type="project" value="Ensembl"/>
</dbReference>
<evidence type="ECO:0000256" key="2">
    <source>
        <dbReference type="ARBA" id="ARBA00004305"/>
    </source>
</evidence>
<dbReference type="GO" id="GO:0043066">
    <property type="term" value="P:negative regulation of apoptotic process"/>
    <property type="evidence" value="ECO:0007669"/>
    <property type="project" value="Ensembl"/>
</dbReference>
<evidence type="ECO:0000256" key="8">
    <source>
        <dbReference type="ARBA" id="ARBA00022946"/>
    </source>
</evidence>
<evidence type="ECO:0000313" key="15">
    <source>
        <dbReference type="RefSeq" id="XP_029292216.1"/>
    </source>
</evidence>
<dbReference type="RefSeq" id="XP_029292216.1">
    <property type="nucleotide sequence ID" value="XM_029436356.1"/>
</dbReference>
<dbReference type="AlphaFoldDB" id="A0A6J2Q3K0"/>
<feature type="domain" description="PPM-type phosphatase" evidence="13">
    <location>
        <begin position="104"/>
        <end position="356"/>
    </location>
</feature>
<sequence length="382" mass="42341">MSATCLVRLARCSGRYVGRSGLLQRGLLPLPFHQDSHLQFTISKRQLYIPSGKRHSNTRFDADSSGCPTTWDSFGIWDDRIDEPIQLPSSIRYGKPIPKVSLSRVGCASLIGQRKDNEDRFQVSQMTDSILYFAVFDGHGGPEAADFCEKYMEKFIKKLVAEESNLEVVLTKAFLEIDKALQRHFHFLPTVPGMNAGTTSTVALLRDGIELVVGSVGDSRAMLCRKGKAVKLTVDHTPERKDEKARIKKSGGFITWNSLGQSNVNGRLAMTRSIGDFDLKNTGVIAEPETKRTSLHHAHDSFLALTTDGINFIMNSQEICNVINQCHDPKEAAQRISDQSLQYGSEDNSTIIVVPFGAWGKHKSSDPSFSFSRSVVSSGRWA</sequence>
<dbReference type="FunFam" id="3.60.40.10:FF:000033">
    <property type="entry name" value="Protein phosphatase 1K, mitochondrial"/>
    <property type="match status" value="1"/>
</dbReference>
<dbReference type="GO" id="GO:0046872">
    <property type="term" value="F:metal ion binding"/>
    <property type="evidence" value="ECO:0007669"/>
    <property type="project" value="UniProtKB-KW"/>
</dbReference>
<keyword evidence="9" id="KW-0496">Mitochondrion</keyword>
<dbReference type="PROSITE" id="PS51746">
    <property type="entry name" value="PPM_2"/>
    <property type="match status" value="1"/>
</dbReference>
<dbReference type="SUPFAM" id="SSF81606">
    <property type="entry name" value="PP2C-like"/>
    <property type="match status" value="1"/>
</dbReference>
<evidence type="ECO:0000313" key="14">
    <source>
        <dbReference type="Proteomes" id="UP000504630"/>
    </source>
</evidence>
<evidence type="ECO:0000256" key="1">
    <source>
        <dbReference type="ARBA" id="ARBA00001936"/>
    </source>
</evidence>
<dbReference type="Proteomes" id="UP000504630">
    <property type="component" value="Chromosome 1"/>
</dbReference>
<protein>
    <recommendedName>
        <fullName evidence="4">protein-serine/threonine phosphatase</fullName>
        <ecNumber evidence="4">3.1.3.16</ecNumber>
    </recommendedName>
</protein>
<keyword evidence="14" id="KW-1185">Reference proteome</keyword>
<evidence type="ECO:0000256" key="3">
    <source>
        <dbReference type="ARBA" id="ARBA00006702"/>
    </source>
</evidence>
<feature type="region of interest" description="Disordered" evidence="12">
    <location>
        <begin position="361"/>
        <end position="382"/>
    </location>
</feature>
<dbReference type="Pfam" id="PF00481">
    <property type="entry name" value="PP2C"/>
    <property type="match status" value="1"/>
</dbReference>
<evidence type="ECO:0000256" key="12">
    <source>
        <dbReference type="SAM" id="MobiDB-lite"/>
    </source>
</evidence>
<dbReference type="GO" id="GO:0005759">
    <property type="term" value="C:mitochondrial matrix"/>
    <property type="evidence" value="ECO:0007669"/>
    <property type="project" value="UniProtKB-SubCell"/>
</dbReference>
<evidence type="ECO:0000256" key="10">
    <source>
        <dbReference type="ARBA" id="ARBA00023211"/>
    </source>
</evidence>
<dbReference type="InterPro" id="IPR036457">
    <property type="entry name" value="PPM-type-like_dom_sf"/>
</dbReference>
<dbReference type="GO" id="GO:0007507">
    <property type="term" value="P:heart development"/>
    <property type="evidence" value="ECO:0007669"/>
    <property type="project" value="Ensembl"/>
</dbReference>
<dbReference type="GO" id="GO:0001889">
    <property type="term" value="P:liver development"/>
    <property type="evidence" value="ECO:0007669"/>
    <property type="project" value="Ensembl"/>
</dbReference>
<evidence type="ECO:0000256" key="4">
    <source>
        <dbReference type="ARBA" id="ARBA00013081"/>
    </source>
</evidence>
<evidence type="ECO:0000313" key="16">
    <source>
        <dbReference type="RefSeq" id="XP_029292225.1"/>
    </source>
</evidence>
<feature type="compositionally biased region" description="Low complexity" evidence="12">
    <location>
        <begin position="366"/>
        <end position="382"/>
    </location>
</feature>
<evidence type="ECO:0000256" key="11">
    <source>
        <dbReference type="RuleBase" id="RU003465"/>
    </source>
</evidence>
<proteinExistence type="inferred from homology"/>
<dbReference type="OrthoDB" id="416093at2759"/>
<dbReference type="RefSeq" id="XP_029292225.1">
    <property type="nucleotide sequence ID" value="XM_029436365.1"/>
</dbReference>
<keyword evidence="6 11" id="KW-0378">Hydrolase</keyword>
<keyword evidence="10" id="KW-0464">Manganese</keyword>
<evidence type="ECO:0000256" key="7">
    <source>
        <dbReference type="ARBA" id="ARBA00022912"/>
    </source>
</evidence>
<comment type="similarity">
    <text evidence="3 11">Belongs to the PP2C family.</text>
</comment>
<dbReference type="PANTHER" id="PTHR47992">
    <property type="entry name" value="PROTEIN PHOSPHATASE"/>
    <property type="match status" value="1"/>
</dbReference>
<dbReference type="PROSITE" id="PS01032">
    <property type="entry name" value="PPM_1"/>
    <property type="match status" value="1"/>
</dbReference>
<name>A0A6J2Q3K0_COTGO</name>
<dbReference type="GO" id="GO:0031016">
    <property type="term" value="P:pancreas development"/>
    <property type="evidence" value="ECO:0007669"/>
    <property type="project" value="Ensembl"/>
</dbReference>
<dbReference type="EC" id="3.1.3.16" evidence="4"/>
<dbReference type="GeneID" id="115011271"/>
<dbReference type="CTD" id="503713"/>
<evidence type="ECO:0000256" key="6">
    <source>
        <dbReference type="ARBA" id="ARBA00022801"/>
    </source>
</evidence>
<dbReference type="GO" id="GO:0048565">
    <property type="term" value="P:digestive tract development"/>
    <property type="evidence" value="ECO:0007669"/>
    <property type="project" value="Ensembl"/>
</dbReference>
<dbReference type="InterPro" id="IPR000222">
    <property type="entry name" value="PP2C_BS"/>
</dbReference>
<dbReference type="Gene3D" id="3.60.40.10">
    <property type="entry name" value="PPM-type phosphatase domain"/>
    <property type="match status" value="1"/>
</dbReference>
<dbReference type="InterPro" id="IPR015655">
    <property type="entry name" value="PP2C"/>
</dbReference>
<evidence type="ECO:0000256" key="5">
    <source>
        <dbReference type="ARBA" id="ARBA00022723"/>
    </source>
</evidence>
<keyword evidence="5" id="KW-0479">Metal-binding</keyword>
<dbReference type="CDD" id="cd00143">
    <property type="entry name" value="PP2Cc"/>
    <property type="match status" value="1"/>
</dbReference>
<comment type="subcellular location">
    <subcellularLocation>
        <location evidence="2">Mitochondrion matrix</location>
    </subcellularLocation>
</comment>
<dbReference type="KEGG" id="cgob:115011271"/>
<dbReference type="GO" id="GO:0004722">
    <property type="term" value="F:protein serine/threonine phosphatase activity"/>
    <property type="evidence" value="ECO:0007669"/>
    <property type="project" value="UniProtKB-EC"/>
</dbReference>
<gene>
    <name evidence="15 16" type="primary">ppm1k</name>
</gene>
<evidence type="ECO:0000256" key="9">
    <source>
        <dbReference type="ARBA" id="ARBA00023128"/>
    </source>
</evidence>
<organism evidence="14 16">
    <name type="scientific">Cottoperca gobio</name>
    <name type="common">Frogmouth</name>
    <name type="synonym">Aphritis gobio</name>
    <dbReference type="NCBI Taxonomy" id="56716"/>
    <lineage>
        <taxon>Eukaryota</taxon>
        <taxon>Metazoa</taxon>
        <taxon>Chordata</taxon>
        <taxon>Craniata</taxon>
        <taxon>Vertebrata</taxon>
        <taxon>Euteleostomi</taxon>
        <taxon>Actinopterygii</taxon>
        <taxon>Neopterygii</taxon>
        <taxon>Teleostei</taxon>
        <taxon>Neoteleostei</taxon>
        <taxon>Acanthomorphata</taxon>
        <taxon>Eupercaria</taxon>
        <taxon>Perciformes</taxon>
        <taxon>Notothenioidei</taxon>
        <taxon>Bovichtidae</taxon>
        <taxon>Cottoperca</taxon>
    </lineage>
</organism>
<accession>A0A6J2Q3K0</accession>
<keyword evidence="7 11" id="KW-0904">Protein phosphatase</keyword>
<evidence type="ECO:0000259" key="13">
    <source>
        <dbReference type="PROSITE" id="PS51746"/>
    </source>
</evidence>